<evidence type="ECO:0000256" key="2">
    <source>
        <dbReference type="SAM" id="MobiDB-lite"/>
    </source>
</evidence>
<feature type="domain" description="Luciferase-like" evidence="3">
    <location>
        <begin position="134"/>
        <end position="418"/>
    </location>
</feature>
<dbReference type="AlphaFoldDB" id="A0A2W2H7B7"/>
<accession>A0A2W2H7B7</accession>
<proteinExistence type="predicted"/>
<dbReference type="Pfam" id="PF00296">
    <property type="entry name" value="Bac_luciferase"/>
    <property type="match status" value="1"/>
</dbReference>
<dbReference type="GO" id="GO:0016705">
    <property type="term" value="F:oxidoreductase activity, acting on paired donors, with incorporation or reduction of molecular oxygen"/>
    <property type="evidence" value="ECO:0007669"/>
    <property type="project" value="InterPro"/>
</dbReference>
<evidence type="ECO:0000313" key="5">
    <source>
        <dbReference type="Proteomes" id="UP000248544"/>
    </source>
</evidence>
<dbReference type="CDD" id="cd01097">
    <property type="entry name" value="Tetrahydromethanopterin_reductase"/>
    <property type="match status" value="1"/>
</dbReference>
<reference evidence="4 5" key="1">
    <citation type="submission" date="2018-01" db="EMBL/GenBank/DDBJ databases">
        <title>Draft genome sequence of Sphaerisporangium sp. 7K107.</title>
        <authorList>
            <person name="Sahin N."/>
            <person name="Saygin H."/>
            <person name="Ay H."/>
        </authorList>
    </citation>
    <scope>NUCLEOTIDE SEQUENCE [LARGE SCALE GENOMIC DNA]</scope>
    <source>
        <strain evidence="4 5">7K107</strain>
    </source>
</reference>
<sequence length="443" mass="47296">MDREHRRAAAARPRGVPEDRRAAGARHLHRQPGLDLGPRPRRRADRRTAGRRGGGPRGRPLPRRGGRAGRPRPHARRGGRGGRGPRPRHQPDQRPARLRRIPAGRTGRSAHRSAHTGAHRSARKEEHVKTTATVRLDRPITEAAELARRAEDLGFDGVWVADHYFHRDATGALALMAAATERVTLGTAVVSPLLRHPALLAGAAATINEISDGRFVLGIGAGGYEFAAELGIPPRRPLGLTAEAVRIVRELHTGRADVTGETFTTRGELRFTPVPTPVYLAGRGPKMLALAGEIGDGVITHGLSGRHIDYVKEKLGGPGTAVVLMLDVEVDRDRARALDALRPRCMAMAGGSYADELIEVYGLDPAEIGALRAALRSGDRAAAGRLVTDQMVDAFGIAGPPELLRDRLAEFAAAGIDEVILSVGGGDLDASTGHLTELAKAVL</sequence>
<dbReference type="EMBL" id="POUA01000005">
    <property type="protein sequence ID" value="PZG56412.1"/>
    <property type="molecule type" value="Genomic_DNA"/>
</dbReference>
<gene>
    <name evidence="4" type="ORF">C1I98_01330</name>
</gene>
<organism evidence="4 5">
    <name type="scientific">Spongiactinospora gelatinilytica</name>
    <dbReference type="NCBI Taxonomy" id="2666298"/>
    <lineage>
        <taxon>Bacteria</taxon>
        <taxon>Bacillati</taxon>
        <taxon>Actinomycetota</taxon>
        <taxon>Actinomycetes</taxon>
        <taxon>Streptosporangiales</taxon>
        <taxon>Streptosporangiaceae</taxon>
        <taxon>Spongiactinospora</taxon>
    </lineage>
</organism>
<protein>
    <recommendedName>
        <fullName evidence="3">Luciferase-like domain-containing protein</fullName>
    </recommendedName>
</protein>
<dbReference type="Proteomes" id="UP000248544">
    <property type="component" value="Unassembled WGS sequence"/>
</dbReference>
<feature type="compositionally biased region" description="Basic residues" evidence="2">
    <location>
        <begin position="96"/>
        <end position="122"/>
    </location>
</feature>
<feature type="region of interest" description="Disordered" evidence="2">
    <location>
        <begin position="1"/>
        <end position="130"/>
    </location>
</feature>
<comment type="caution">
    <text evidence="4">The sequence shown here is derived from an EMBL/GenBank/DDBJ whole genome shotgun (WGS) entry which is preliminary data.</text>
</comment>
<evidence type="ECO:0000259" key="3">
    <source>
        <dbReference type="Pfam" id="PF00296"/>
    </source>
</evidence>
<evidence type="ECO:0000256" key="1">
    <source>
        <dbReference type="ARBA" id="ARBA00023002"/>
    </source>
</evidence>
<keyword evidence="5" id="KW-1185">Reference proteome</keyword>
<name>A0A2W2H7B7_9ACTN</name>
<dbReference type="PANTHER" id="PTHR43244:SF1">
    <property type="entry name" value="5,10-METHYLENETETRAHYDROMETHANOPTERIN REDUCTASE"/>
    <property type="match status" value="1"/>
</dbReference>
<dbReference type="Gene3D" id="3.20.20.30">
    <property type="entry name" value="Luciferase-like domain"/>
    <property type="match status" value="1"/>
</dbReference>
<feature type="compositionally biased region" description="Basic residues" evidence="2">
    <location>
        <begin position="60"/>
        <end position="88"/>
    </location>
</feature>
<keyword evidence="1" id="KW-0560">Oxidoreductase</keyword>
<evidence type="ECO:0000313" key="4">
    <source>
        <dbReference type="EMBL" id="PZG56412.1"/>
    </source>
</evidence>
<dbReference type="InterPro" id="IPR011251">
    <property type="entry name" value="Luciferase-like_dom"/>
</dbReference>
<dbReference type="PANTHER" id="PTHR43244">
    <property type="match status" value="1"/>
</dbReference>
<dbReference type="InterPro" id="IPR050564">
    <property type="entry name" value="F420-G6PD/mer"/>
</dbReference>
<dbReference type="InterPro" id="IPR036661">
    <property type="entry name" value="Luciferase-like_sf"/>
</dbReference>
<dbReference type="SUPFAM" id="SSF51679">
    <property type="entry name" value="Bacterial luciferase-like"/>
    <property type="match status" value="1"/>
</dbReference>